<dbReference type="PROSITE" id="PS00599">
    <property type="entry name" value="AA_TRANSFER_CLASS_2"/>
    <property type="match status" value="1"/>
</dbReference>
<keyword evidence="2 7" id="KW-0032">Aminotransferase</keyword>
<dbReference type="Gene3D" id="3.90.1150.10">
    <property type="entry name" value="Aspartate Aminotransferase, domain 1"/>
    <property type="match status" value="1"/>
</dbReference>
<dbReference type="RefSeq" id="WP_135181470.1">
    <property type="nucleotide sequence ID" value="NZ_JADGKZ010000003.1"/>
</dbReference>
<keyword evidence="3 7" id="KW-0808">Transferase</keyword>
<name>A0A4Y9JCX2_9STRE</name>
<dbReference type="PANTHER" id="PTHR42885">
    <property type="entry name" value="HISTIDINOL-PHOSPHATE AMINOTRANSFERASE-RELATED"/>
    <property type="match status" value="1"/>
</dbReference>
<evidence type="ECO:0000259" key="6">
    <source>
        <dbReference type="Pfam" id="PF00155"/>
    </source>
</evidence>
<evidence type="ECO:0000256" key="4">
    <source>
        <dbReference type="ARBA" id="ARBA00022898"/>
    </source>
</evidence>
<evidence type="ECO:0000313" key="8">
    <source>
        <dbReference type="Proteomes" id="UP000297253"/>
    </source>
</evidence>
<keyword evidence="4 5" id="KW-0663">Pyridoxal phosphate</keyword>
<gene>
    <name evidence="7" type="ORF">E4T82_03385</name>
</gene>
<evidence type="ECO:0000256" key="5">
    <source>
        <dbReference type="RuleBase" id="RU003693"/>
    </source>
</evidence>
<evidence type="ECO:0000256" key="1">
    <source>
        <dbReference type="ARBA" id="ARBA00001933"/>
    </source>
</evidence>
<dbReference type="InterPro" id="IPR015421">
    <property type="entry name" value="PyrdxlP-dep_Trfase_major"/>
</dbReference>
<dbReference type="STRING" id="1432788.BU202_04940"/>
<evidence type="ECO:0000256" key="3">
    <source>
        <dbReference type="ARBA" id="ARBA00022679"/>
    </source>
</evidence>
<dbReference type="EMBL" id="SPPD01000003">
    <property type="protein sequence ID" value="TFU98401.1"/>
    <property type="molecule type" value="Genomic_DNA"/>
</dbReference>
<dbReference type="Gene3D" id="3.40.640.10">
    <property type="entry name" value="Type I PLP-dependent aspartate aminotransferase-like (Major domain)"/>
    <property type="match status" value="1"/>
</dbReference>
<accession>A0A4Y9JCX2</accession>
<feature type="domain" description="Aminotransferase class I/classII large" evidence="6">
    <location>
        <begin position="48"/>
        <end position="315"/>
    </location>
</feature>
<organism evidence="7 8">
    <name type="scientific">Streptococcus cuniculi</name>
    <dbReference type="NCBI Taxonomy" id="1432788"/>
    <lineage>
        <taxon>Bacteria</taxon>
        <taxon>Bacillati</taxon>
        <taxon>Bacillota</taxon>
        <taxon>Bacilli</taxon>
        <taxon>Lactobacillales</taxon>
        <taxon>Streptococcaceae</taxon>
        <taxon>Streptococcus</taxon>
    </lineage>
</organism>
<comment type="cofactor">
    <cofactor evidence="1 5">
        <name>pyridoxal 5'-phosphate</name>
        <dbReference type="ChEBI" id="CHEBI:597326"/>
    </cofactor>
</comment>
<sequence length="356" mass="40699">MVEFRQELKSWEPYKLERIADHDLANNENRFIDWRPLLNQLPQTIGLDDLLYYGDNCYHEVIEKYAAYAGVDAKQVTAGVGSDFLIHMIVTTFLKKGEVFLTVDPDFFMYQVYNQLHDSQFEASPLEWRDGSLHLSADRLLAYAEQVNAKVIMLSNPNNPSSVAFDEQEIEKVLQGFDGLVVLDEAYIEFSDSQSLVYLVGQYDHLVVLRTLSKAFGLAGLRLGFAIACERLIYELDKAIPPFSVSNVVAKIGSASLDYQEEVTTVIEQIKATRQDFYRFLTELEGCHVLPSQTNFVTFTFQQAERFYHEAFANQFDFKYYSDGVLAGYIRMTIGRPEEMEVLKVLIINSINTDEG</sequence>
<dbReference type="OrthoDB" id="9813612at2"/>
<dbReference type="GO" id="GO:0030170">
    <property type="term" value="F:pyridoxal phosphate binding"/>
    <property type="evidence" value="ECO:0007669"/>
    <property type="project" value="InterPro"/>
</dbReference>
<dbReference type="InterPro" id="IPR015422">
    <property type="entry name" value="PyrdxlP-dep_Trfase_small"/>
</dbReference>
<dbReference type="InterPro" id="IPR004839">
    <property type="entry name" value="Aminotransferase_I/II_large"/>
</dbReference>
<dbReference type="Pfam" id="PF00155">
    <property type="entry name" value="Aminotran_1_2"/>
    <property type="match status" value="1"/>
</dbReference>
<dbReference type="CDD" id="cd00609">
    <property type="entry name" value="AAT_like"/>
    <property type="match status" value="1"/>
</dbReference>
<evidence type="ECO:0000256" key="2">
    <source>
        <dbReference type="ARBA" id="ARBA00022576"/>
    </source>
</evidence>
<dbReference type="SUPFAM" id="SSF53383">
    <property type="entry name" value="PLP-dependent transferases"/>
    <property type="match status" value="1"/>
</dbReference>
<protein>
    <submittedName>
        <fullName evidence="7">Aminotransferase class I/II-fold pyridoxal phosphate-dependent enzyme</fullName>
    </submittedName>
</protein>
<proteinExistence type="inferred from homology"/>
<dbReference type="Proteomes" id="UP000297253">
    <property type="component" value="Unassembled WGS sequence"/>
</dbReference>
<dbReference type="AlphaFoldDB" id="A0A4Y9JCX2"/>
<evidence type="ECO:0000313" key="7">
    <source>
        <dbReference type="EMBL" id="TFU98401.1"/>
    </source>
</evidence>
<dbReference type="GO" id="GO:0008483">
    <property type="term" value="F:transaminase activity"/>
    <property type="evidence" value="ECO:0007669"/>
    <property type="project" value="UniProtKB-KW"/>
</dbReference>
<reference evidence="7 8" key="1">
    <citation type="submission" date="2019-03" db="EMBL/GenBank/DDBJ databases">
        <title>Diversity of the mouse oral microbiome.</title>
        <authorList>
            <person name="Joseph S."/>
            <person name="Aduse-Opoku J."/>
            <person name="Curtis M."/>
            <person name="Wade W."/>
            <person name="Hashim A."/>
        </authorList>
    </citation>
    <scope>NUCLEOTIDE SEQUENCE [LARGE SCALE GENOMIC DNA]</scope>
    <source>
        <strain evidence="7 8">WM131</strain>
    </source>
</reference>
<comment type="similarity">
    <text evidence="5">Belongs to the class-II pyridoxal-phosphate-dependent aminotransferase family.</text>
</comment>
<comment type="caution">
    <text evidence="7">The sequence shown here is derived from an EMBL/GenBank/DDBJ whole genome shotgun (WGS) entry which is preliminary data.</text>
</comment>
<dbReference type="InterPro" id="IPR001917">
    <property type="entry name" value="Aminotrans_II_pyridoxalP_BS"/>
</dbReference>
<dbReference type="InterPro" id="IPR015424">
    <property type="entry name" value="PyrdxlP-dep_Trfase"/>
</dbReference>
<dbReference type="PANTHER" id="PTHR42885:SF2">
    <property type="entry name" value="HISTIDINOL-PHOSPHATE AMINOTRANSFERASE"/>
    <property type="match status" value="1"/>
</dbReference>